<proteinExistence type="predicted"/>
<evidence type="ECO:0000313" key="3">
    <source>
        <dbReference type="Proteomes" id="UP000254707"/>
    </source>
</evidence>
<dbReference type="InterPro" id="IPR013096">
    <property type="entry name" value="Cupin_2"/>
</dbReference>
<dbReference type="RefSeq" id="WP_228481116.1">
    <property type="nucleotide sequence ID" value="NZ_CP065797.1"/>
</dbReference>
<sequence>MEQIPIRWHSALQFVFVLRGKLTIRISDKNIVLNTGDGIFINSNVVHEIQGLEHISEFYCWNIEIPNISSYMEYKYLSYISQQAEIVPYIFISQKFESSCITSMY</sequence>
<dbReference type="Gene3D" id="2.60.120.10">
    <property type="entry name" value="Jelly Rolls"/>
    <property type="match status" value="1"/>
</dbReference>
<dbReference type="Pfam" id="PF07883">
    <property type="entry name" value="Cupin_2"/>
    <property type="match status" value="1"/>
</dbReference>
<dbReference type="AlphaFoldDB" id="A0A380HK28"/>
<dbReference type="SUPFAM" id="SSF51182">
    <property type="entry name" value="RmlC-like cupins"/>
    <property type="match status" value="1"/>
</dbReference>
<evidence type="ECO:0000259" key="1">
    <source>
        <dbReference type="Pfam" id="PF07883"/>
    </source>
</evidence>
<dbReference type="InterPro" id="IPR014710">
    <property type="entry name" value="RmlC-like_jellyroll"/>
</dbReference>
<accession>A0A380HK28</accession>
<dbReference type="EMBL" id="UHED01000001">
    <property type="protein sequence ID" value="SUM81992.1"/>
    <property type="molecule type" value="Genomic_DNA"/>
</dbReference>
<protein>
    <submittedName>
        <fullName evidence="2">Transcriptional regulator</fullName>
    </submittedName>
</protein>
<dbReference type="InterPro" id="IPR011051">
    <property type="entry name" value="RmlC_Cupin_sf"/>
</dbReference>
<reference evidence="2 3" key="1">
    <citation type="submission" date="2018-06" db="EMBL/GenBank/DDBJ databases">
        <authorList>
            <consortium name="Pathogen Informatics"/>
            <person name="Doyle S."/>
        </authorList>
    </citation>
    <scope>NUCLEOTIDE SEQUENCE [LARGE SCALE GENOMIC DNA]</scope>
    <source>
        <strain evidence="2 3">NCTC7688</strain>
    </source>
</reference>
<evidence type="ECO:0000313" key="2">
    <source>
        <dbReference type="EMBL" id="SUM81992.1"/>
    </source>
</evidence>
<dbReference type="Proteomes" id="UP000254707">
    <property type="component" value="Unassembled WGS sequence"/>
</dbReference>
<name>A0A380HK28_STASA</name>
<gene>
    <name evidence="2" type="ORF">NCTC7688_00488</name>
</gene>
<organism evidence="2 3">
    <name type="scientific">Staphylococcus saprophyticus</name>
    <dbReference type="NCBI Taxonomy" id="29385"/>
    <lineage>
        <taxon>Bacteria</taxon>
        <taxon>Bacillati</taxon>
        <taxon>Bacillota</taxon>
        <taxon>Bacilli</taxon>
        <taxon>Bacillales</taxon>
        <taxon>Staphylococcaceae</taxon>
        <taxon>Staphylococcus</taxon>
    </lineage>
</organism>
<feature type="domain" description="Cupin type-2" evidence="1">
    <location>
        <begin position="4"/>
        <end position="49"/>
    </location>
</feature>